<gene>
    <name evidence="1" type="ORF">RPERSI_LOCUS19123</name>
</gene>
<dbReference type="Proteomes" id="UP000789920">
    <property type="component" value="Unassembled WGS sequence"/>
</dbReference>
<evidence type="ECO:0000313" key="2">
    <source>
        <dbReference type="Proteomes" id="UP000789920"/>
    </source>
</evidence>
<evidence type="ECO:0000313" key="1">
    <source>
        <dbReference type="EMBL" id="CAG8790853.1"/>
    </source>
</evidence>
<dbReference type="EMBL" id="CAJVQC010051841">
    <property type="protein sequence ID" value="CAG8790853.1"/>
    <property type="molecule type" value="Genomic_DNA"/>
</dbReference>
<sequence>MQDTNRHILLLIDGATSHAVGDVDLTNIKVVTLPPRTTSKLQLIDAGIIAAFKYRYYHFLLQHAIDHDEAKESDIYKCIRAWYSIPPKTITNCFRHTGLFDYKITASTHEVYPNDEDSSVLAELEESLKTINDPENNNDADDINDSSSSFTTPSNSVKLDAIRTVISLLNTTISDHNAVLRTLRSLQRDIQLQVSSSKVQATLDSFMQVGYQNLYAIARINEEKKLELLSYIAFDLQLIHSNDIIHCDITLLFIKTFAITWPPCTEEVINKNILNVAAILCTEE</sequence>
<proteinExistence type="predicted"/>
<feature type="non-terminal residue" evidence="1">
    <location>
        <position position="284"/>
    </location>
</feature>
<organism evidence="1 2">
    <name type="scientific">Racocetra persica</name>
    <dbReference type="NCBI Taxonomy" id="160502"/>
    <lineage>
        <taxon>Eukaryota</taxon>
        <taxon>Fungi</taxon>
        <taxon>Fungi incertae sedis</taxon>
        <taxon>Mucoromycota</taxon>
        <taxon>Glomeromycotina</taxon>
        <taxon>Glomeromycetes</taxon>
        <taxon>Diversisporales</taxon>
        <taxon>Gigasporaceae</taxon>
        <taxon>Racocetra</taxon>
    </lineage>
</organism>
<keyword evidence="2" id="KW-1185">Reference proteome</keyword>
<protein>
    <submittedName>
        <fullName evidence="1">26685_t:CDS:1</fullName>
    </submittedName>
</protein>
<name>A0ACA9RFP0_9GLOM</name>
<comment type="caution">
    <text evidence="1">The sequence shown here is derived from an EMBL/GenBank/DDBJ whole genome shotgun (WGS) entry which is preliminary data.</text>
</comment>
<reference evidence="1" key="1">
    <citation type="submission" date="2021-06" db="EMBL/GenBank/DDBJ databases">
        <authorList>
            <person name="Kallberg Y."/>
            <person name="Tangrot J."/>
            <person name="Rosling A."/>
        </authorList>
    </citation>
    <scope>NUCLEOTIDE SEQUENCE</scope>
    <source>
        <strain evidence="1">MA461A</strain>
    </source>
</reference>
<accession>A0ACA9RFP0</accession>